<keyword evidence="3" id="KW-1185">Reference proteome</keyword>
<evidence type="ECO:0000256" key="1">
    <source>
        <dbReference type="SAM" id="SignalP"/>
    </source>
</evidence>
<dbReference type="RefSeq" id="WP_026817378.1">
    <property type="nucleotide sequence ID" value="NZ_AUFF01000008.1"/>
</dbReference>
<comment type="caution">
    <text evidence="2">The sequence shown here is derived from an EMBL/GenBank/DDBJ whole genome shotgun (WGS) entry which is preliminary data.</text>
</comment>
<dbReference type="AlphaFoldDB" id="A0A091BXV8"/>
<dbReference type="PROSITE" id="PS51257">
    <property type="entry name" value="PROKAR_LIPOPROTEIN"/>
    <property type="match status" value="1"/>
</dbReference>
<protein>
    <submittedName>
        <fullName evidence="2">Uncharacterized protein</fullName>
    </submittedName>
</protein>
<organism evidence="2 3">
    <name type="scientific">Arenimonas composti TR7-09 = DSM 18010</name>
    <dbReference type="NCBI Taxonomy" id="1121013"/>
    <lineage>
        <taxon>Bacteria</taxon>
        <taxon>Pseudomonadati</taxon>
        <taxon>Pseudomonadota</taxon>
        <taxon>Gammaproteobacteria</taxon>
        <taxon>Lysobacterales</taxon>
        <taxon>Lysobacteraceae</taxon>
        <taxon>Arenimonas</taxon>
    </lineage>
</organism>
<accession>A0A091BXV8</accession>
<gene>
    <name evidence="2" type="ORF">P873_12095</name>
</gene>
<keyword evidence="1" id="KW-0732">Signal</keyword>
<evidence type="ECO:0000313" key="2">
    <source>
        <dbReference type="EMBL" id="KFN49190.1"/>
    </source>
</evidence>
<name>A0A091BXV8_9GAMM</name>
<reference evidence="2 3" key="1">
    <citation type="submission" date="2013-09" db="EMBL/GenBank/DDBJ databases">
        <title>Genome sequencing of Arenimonas composti.</title>
        <authorList>
            <person name="Chen F."/>
            <person name="Wang G."/>
        </authorList>
    </citation>
    <scope>NUCLEOTIDE SEQUENCE [LARGE SCALE GENOMIC DNA]</scope>
    <source>
        <strain evidence="2 3">TR7-09</strain>
    </source>
</reference>
<dbReference type="EMBL" id="AWXU01000040">
    <property type="protein sequence ID" value="KFN49190.1"/>
    <property type="molecule type" value="Genomic_DNA"/>
</dbReference>
<sequence>MKTSVMAGLVLAAASACTAVAAQEDVTNHSEEAIAAAADPIAEVAAETIAEPSAEPVTEPIAEPVTESIAEPVPDTAAVAATAPAPPPPEPVFSNPARQFQVQLGRYFTREERVALLPTVQIQWALRNKVTATGGVFRKHRSSKEVFAPIDSDVLQRVLVQLQDDLAARFQAAGWGAQTAADFAGSLPDVRRLANDRELGVPTMRVKLGDYDQDWAVLSVPGVQPVDSRAIGNGMAWNRWLKGKAGINLSVTYSFAAGTVGETNSRMLGTEAAGGLWFSARADLIGASTGAWGNINVVPEGLVVADDVGTLSEIAGSRASTAENVIRFIGGMGGSDRQGYTIEPDWARVETEMLRAGRAFNAELVARLAAGAGTGGSR</sequence>
<evidence type="ECO:0000313" key="3">
    <source>
        <dbReference type="Proteomes" id="UP000029391"/>
    </source>
</evidence>
<proteinExistence type="predicted"/>
<dbReference type="STRING" id="1121013.GCA_000426365_02440"/>
<feature type="signal peptide" evidence="1">
    <location>
        <begin position="1"/>
        <end position="21"/>
    </location>
</feature>
<feature type="chain" id="PRO_5001872010" evidence="1">
    <location>
        <begin position="22"/>
        <end position="378"/>
    </location>
</feature>
<dbReference type="Proteomes" id="UP000029391">
    <property type="component" value="Unassembled WGS sequence"/>
</dbReference>